<evidence type="ECO:0000313" key="11">
    <source>
        <dbReference type="Proteomes" id="UP001165679"/>
    </source>
</evidence>
<keyword evidence="5 8" id="KW-0812">Transmembrane</keyword>
<evidence type="ECO:0000256" key="2">
    <source>
        <dbReference type="ARBA" id="ARBA00007069"/>
    </source>
</evidence>
<keyword evidence="4" id="KW-1003">Cell membrane</keyword>
<keyword evidence="6 8" id="KW-1133">Transmembrane helix</keyword>
<evidence type="ECO:0000256" key="3">
    <source>
        <dbReference type="ARBA" id="ARBA00022448"/>
    </source>
</evidence>
<comment type="subcellular location">
    <subcellularLocation>
        <location evidence="1 8">Cell membrane</location>
        <topology evidence="1 8">Multi-pass membrane protein</topology>
    </subcellularLocation>
</comment>
<evidence type="ECO:0000256" key="6">
    <source>
        <dbReference type="ARBA" id="ARBA00022989"/>
    </source>
</evidence>
<evidence type="ECO:0000256" key="5">
    <source>
        <dbReference type="ARBA" id="ARBA00022692"/>
    </source>
</evidence>
<proteinExistence type="inferred from homology"/>
<feature type="transmembrane region" description="Helical" evidence="8">
    <location>
        <begin position="100"/>
        <end position="123"/>
    </location>
</feature>
<keyword evidence="7 8" id="KW-0472">Membrane</keyword>
<gene>
    <name evidence="10" type="ORF">OL599_10775</name>
</gene>
<feature type="transmembrane region" description="Helical" evidence="8">
    <location>
        <begin position="69"/>
        <end position="91"/>
    </location>
</feature>
<protein>
    <submittedName>
        <fullName evidence="10">ABC transporter permease</fullName>
    </submittedName>
</protein>
<evidence type="ECO:0000256" key="7">
    <source>
        <dbReference type="ARBA" id="ARBA00023136"/>
    </source>
</evidence>
<comment type="caution">
    <text evidence="10">The sequence shown here is derived from an EMBL/GenBank/DDBJ whole genome shotgun (WGS) entry which is preliminary data.</text>
</comment>
<keyword evidence="11" id="KW-1185">Reference proteome</keyword>
<dbReference type="InterPro" id="IPR035906">
    <property type="entry name" value="MetI-like_sf"/>
</dbReference>
<reference evidence="10" key="1">
    <citation type="submission" date="2022-09" db="EMBL/GenBank/DDBJ databases">
        <title>Rhodovastum sp. nov. RN2-1 isolated from soil in Seongnam, South Korea.</title>
        <authorList>
            <person name="Le N.T."/>
        </authorList>
    </citation>
    <scope>NUCLEOTIDE SEQUENCE</scope>
    <source>
        <strain evidence="10">RN2-1</strain>
    </source>
</reference>
<evidence type="ECO:0000259" key="9">
    <source>
        <dbReference type="PROSITE" id="PS50928"/>
    </source>
</evidence>
<keyword evidence="3 8" id="KW-0813">Transport</keyword>
<dbReference type="PANTHER" id="PTHR42929">
    <property type="entry name" value="INNER MEMBRANE ABC TRANSPORTER PERMEASE PROTEIN YDCU-RELATED-RELATED"/>
    <property type="match status" value="1"/>
</dbReference>
<dbReference type="Gene3D" id="1.10.3720.10">
    <property type="entry name" value="MetI-like"/>
    <property type="match status" value="1"/>
</dbReference>
<dbReference type="CDD" id="cd06261">
    <property type="entry name" value="TM_PBP2"/>
    <property type="match status" value="1"/>
</dbReference>
<feature type="domain" description="ABC transmembrane type-1" evidence="9">
    <location>
        <begin position="65"/>
        <end position="271"/>
    </location>
</feature>
<evidence type="ECO:0000256" key="1">
    <source>
        <dbReference type="ARBA" id="ARBA00004651"/>
    </source>
</evidence>
<dbReference type="PROSITE" id="PS50928">
    <property type="entry name" value="ABC_TM1"/>
    <property type="match status" value="1"/>
</dbReference>
<feature type="transmembrane region" description="Helical" evidence="8">
    <location>
        <begin position="250"/>
        <end position="271"/>
    </location>
</feature>
<dbReference type="GO" id="GO:0055085">
    <property type="term" value="P:transmembrane transport"/>
    <property type="evidence" value="ECO:0007669"/>
    <property type="project" value="InterPro"/>
</dbReference>
<sequence>MRARRTLPALLLTPAGTITLVAFLLPMAWLARLSLSRASGGVLIDDVALTNYVRFFSDRFYLGVLWRSVWIAAGVAVLSILASYPIALFLFRSRSRWRGVLAVLVIAPLLVSSVVRTFGWMIILGDRGWINGMLAMTGLITAPVRLMNTVWGVLIGLTEIMMPTTTLALLAGFSRLDATLEEAARSLGAAPWRCFLRVTLPLTMPGIIVAGLVTFVLSISSFVTPSLLGGGRVQVLASTIYEEALETLDWPFAAAVSVILVLVFGLTLLGYERMARRWQ</sequence>
<evidence type="ECO:0000313" key="10">
    <source>
        <dbReference type="EMBL" id="MCW3475054.1"/>
    </source>
</evidence>
<dbReference type="PANTHER" id="PTHR42929:SF5">
    <property type="entry name" value="ABC TRANSPORTER PERMEASE PROTEIN"/>
    <property type="match status" value="1"/>
</dbReference>
<dbReference type="Pfam" id="PF00528">
    <property type="entry name" value="BPD_transp_1"/>
    <property type="match status" value="1"/>
</dbReference>
<dbReference type="GO" id="GO:0005886">
    <property type="term" value="C:plasma membrane"/>
    <property type="evidence" value="ECO:0007669"/>
    <property type="project" value="UniProtKB-SubCell"/>
</dbReference>
<dbReference type="SUPFAM" id="SSF161098">
    <property type="entry name" value="MetI-like"/>
    <property type="match status" value="1"/>
</dbReference>
<evidence type="ECO:0000256" key="4">
    <source>
        <dbReference type="ARBA" id="ARBA00022475"/>
    </source>
</evidence>
<evidence type="ECO:0000256" key="8">
    <source>
        <dbReference type="RuleBase" id="RU363032"/>
    </source>
</evidence>
<dbReference type="EMBL" id="JAPDNT010000006">
    <property type="protein sequence ID" value="MCW3475054.1"/>
    <property type="molecule type" value="Genomic_DNA"/>
</dbReference>
<organism evidence="10 11">
    <name type="scientific">Limobrevibacterium gyesilva</name>
    <dbReference type="NCBI Taxonomy" id="2991712"/>
    <lineage>
        <taxon>Bacteria</taxon>
        <taxon>Pseudomonadati</taxon>
        <taxon>Pseudomonadota</taxon>
        <taxon>Alphaproteobacteria</taxon>
        <taxon>Acetobacterales</taxon>
        <taxon>Acetobacteraceae</taxon>
        <taxon>Limobrevibacterium</taxon>
    </lineage>
</organism>
<reference evidence="10" key="2">
    <citation type="submission" date="2022-10" db="EMBL/GenBank/DDBJ databases">
        <authorList>
            <person name="Trinh H.N."/>
        </authorList>
    </citation>
    <scope>NUCLEOTIDE SEQUENCE</scope>
    <source>
        <strain evidence="10">RN2-1</strain>
    </source>
</reference>
<feature type="transmembrane region" description="Helical" evidence="8">
    <location>
        <begin position="194"/>
        <end position="219"/>
    </location>
</feature>
<dbReference type="InterPro" id="IPR000515">
    <property type="entry name" value="MetI-like"/>
</dbReference>
<dbReference type="Proteomes" id="UP001165679">
    <property type="component" value="Unassembled WGS sequence"/>
</dbReference>
<comment type="similarity">
    <text evidence="2">Belongs to the binding-protein-dependent transport system permease family. CysTW subfamily.</text>
</comment>
<name>A0AA42CEB2_9PROT</name>
<dbReference type="AlphaFoldDB" id="A0AA42CEB2"/>
<accession>A0AA42CEB2</accession>
<dbReference type="RefSeq" id="WP_264713747.1">
    <property type="nucleotide sequence ID" value="NZ_JAPDNT010000006.1"/>
</dbReference>